<evidence type="ECO:0000256" key="1">
    <source>
        <dbReference type="ARBA" id="ARBA00004448"/>
    </source>
</evidence>
<evidence type="ECO:0000256" key="13">
    <source>
        <dbReference type="SAM" id="MobiDB-lite"/>
    </source>
</evidence>
<keyword evidence="3 11" id="KW-0813">Transport</keyword>
<keyword evidence="4 10" id="KW-0812">Transmembrane</keyword>
<feature type="repeat" description="Solcar" evidence="10">
    <location>
        <begin position="261"/>
        <end position="347"/>
    </location>
</feature>
<comment type="subcellular location">
    <subcellularLocation>
        <location evidence="1">Mitochondrion inner membrane</location>
        <topology evidence="1">Multi-pass membrane protein</topology>
    </subcellularLocation>
</comment>
<dbReference type="STRING" id="5786.F0ZJ94"/>
<evidence type="ECO:0000256" key="7">
    <source>
        <dbReference type="ARBA" id="ARBA00022989"/>
    </source>
</evidence>
<evidence type="ECO:0000313" key="15">
    <source>
        <dbReference type="Proteomes" id="UP000001064"/>
    </source>
</evidence>
<feature type="compositionally biased region" description="Basic and acidic residues" evidence="13">
    <location>
        <begin position="10"/>
        <end position="20"/>
    </location>
</feature>
<evidence type="ECO:0008006" key="16">
    <source>
        <dbReference type="Google" id="ProtNLM"/>
    </source>
</evidence>
<dbReference type="EMBL" id="GL871041">
    <property type="protein sequence ID" value="EGC35979.1"/>
    <property type="molecule type" value="Genomic_DNA"/>
</dbReference>
<dbReference type="OrthoDB" id="448427at2759"/>
<keyword evidence="15" id="KW-1185">Reference proteome</keyword>
<keyword evidence="6" id="KW-0999">Mitochondrion inner membrane</keyword>
<dbReference type="AlphaFoldDB" id="F0ZJ94"/>
<dbReference type="FunFam" id="1.50.40.10:FF:000062">
    <property type="entry name" value="mitochondrial uncoupling protein 3"/>
    <property type="match status" value="1"/>
</dbReference>
<dbReference type="PANTHER" id="PTHR45618">
    <property type="entry name" value="MITOCHONDRIAL DICARBOXYLATE CARRIER-RELATED"/>
    <property type="match status" value="1"/>
</dbReference>
<dbReference type="Proteomes" id="UP000001064">
    <property type="component" value="Unassembled WGS sequence"/>
</dbReference>
<evidence type="ECO:0000256" key="8">
    <source>
        <dbReference type="ARBA" id="ARBA00023128"/>
    </source>
</evidence>
<dbReference type="GO" id="GO:0005743">
    <property type="term" value="C:mitochondrial inner membrane"/>
    <property type="evidence" value="ECO:0007669"/>
    <property type="project" value="UniProtKB-SubCell"/>
</dbReference>
<accession>F0ZJ94</accession>
<evidence type="ECO:0000313" key="14">
    <source>
        <dbReference type="EMBL" id="EGC35979.1"/>
    </source>
</evidence>
<dbReference type="RefSeq" id="XP_003287480.1">
    <property type="nucleotide sequence ID" value="XM_003287432.1"/>
</dbReference>
<feature type="region of interest" description="Disordered" evidence="13">
    <location>
        <begin position="1"/>
        <end position="20"/>
    </location>
</feature>
<dbReference type="PROSITE" id="PS50920">
    <property type="entry name" value="SOLCAR"/>
    <property type="match status" value="3"/>
</dbReference>
<evidence type="ECO:0000256" key="11">
    <source>
        <dbReference type="RuleBase" id="RU000488"/>
    </source>
</evidence>
<evidence type="ECO:0000256" key="3">
    <source>
        <dbReference type="ARBA" id="ARBA00022448"/>
    </source>
</evidence>
<keyword evidence="5" id="KW-0677">Repeat</keyword>
<dbReference type="Pfam" id="PF00153">
    <property type="entry name" value="Mito_carr"/>
    <property type="match status" value="3"/>
</dbReference>
<keyword evidence="12" id="KW-0175">Coiled coil</keyword>
<feature type="repeat" description="Solcar" evidence="10">
    <location>
        <begin position="166"/>
        <end position="253"/>
    </location>
</feature>
<dbReference type="FunCoup" id="F0ZJ94">
    <property type="interactions" value="116"/>
</dbReference>
<evidence type="ECO:0000256" key="5">
    <source>
        <dbReference type="ARBA" id="ARBA00022737"/>
    </source>
</evidence>
<dbReference type="VEuPathDB" id="AmoebaDB:DICPUDRAFT_32523"/>
<feature type="coiled-coil region" evidence="12">
    <location>
        <begin position="133"/>
        <end position="163"/>
    </location>
</feature>
<evidence type="ECO:0000256" key="6">
    <source>
        <dbReference type="ARBA" id="ARBA00022792"/>
    </source>
</evidence>
<keyword evidence="9 10" id="KW-0472">Membrane</keyword>
<dbReference type="InParanoid" id="F0ZJ94"/>
<evidence type="ECO:0000256" key="9">
    <source>
        <dbReference type="ARBA" id="ARBA00023136"/>
    </source>
</evidence>
<evidence type="ECO:0000256" key="4">
    <source>
        <dbReference type="ARBA" id="ARBA00022692"/>
    </source>
</evidence>
<keyword evidence="8" id="KW-0496">Mitochondrion</keyword>
<protein>
    <recommendedName>
        <fullName evidence="16">Mitochondrial substrate carrier family protein</fullName>
    </recommendedName>
</protein>
<dbReference type="InterPro" id="IPR023395">
    <property type="entry name" value="MCP_dom_sf"/>
</dbReference>
<name>F0ZJ94_DICPU</name>
<dbReference type="InterPro" id="IPR018108">
    <property type="entry name" value="MCP_transmembrane"/>
</dbReference>
<dbReference type="GeneID" id="10500382"/>
<keyword evidence="7" id="KW-1133">Transmembrane helix</keyword>
<evidence type="ECO:0000256" key="10">
    <source>
        <dbReference type="PROSITE-ProRule" id="PRU00282"/>
    </source>
</evidence>
<proteinExistence type="inferred from homology"/>
<dbReference type="GO" id="GO:0022857">
    <property type="term" value="F:transmembrane transporter activity"/>
    <property type="evidence" value="ECO:0000318"/>
    <property type="project" value="GO_Central"/>
</dbReference>
<dbReference type="InterPro" id="IPR050391">
    <property type="entry name" value="Mito_Metabolite_Transporter"/>
</dbReference>
<dbReference type="Gene3D" id="1.50.40.10">
    <property type="entry name" value="Mitochondrial carrier domain"/>
    <property type="match status" value="1"/>
</dbReference>
<dbReference type="KEGG" id="dpp:DICPUDRAFT_32523"/>
<gene>
    <name evidence="14" type="ORF">DICPUDRAFT_32523</name>
</gene>
<evidence type="ECO:0000256" key="2">
    <source>
        <dbReference type="ARBA" id="ARBA00006375"/>
    </source>
</evidence>
<evidence type="ECO:0000256" key="12">
    <source>
        <dbReference type="SAM" id="Coils"/>
    </source>
</evidence>
<reference evidence="15" key="1">
    <citation type="journal article" date="2011" name="Genome Biol.">
        <title>Comparative genomics of the social amoebae Dictyostelium discoideum and Dictyostelium purpureum.</title>
        <authorList>
            <consortium name="US DOE Joint Genome Institute (JGI-PGF)"/>
            <person name="Sucgang R."/>
            <person name="Kuo A."/>
            <person name="Tian X."/>
            <person name="Salerno W."/>
            <person name="Parikh A."/>
            <person name="Feasley C.L."/>
            <person name="Dalin E."/>
            <person name="Tu H."/>
            <person name="Huang E."/>
            <person name="Barry K."/>
            <person name="Lindquist E."/>
            <person name="Shapiro H."/>
            <person name="Bruce D."/>
            <person name="Schmutz J."/>
            <person name="Salamov A."/>
            <person name="Fey P."/>
            <person name="Gaudet P."/>
            <person name="Anjard C."/>
            <person name="Babu M.M."/>
            <person name="Basu S."/>
            <person name="Bushmanova Y."/>
            <person name="van der Wel H."/>
            <person name="Katoh-Kurasawa M."/>
            <person name="Dinh C."/>
            <person name="Coutinho P.M."/>
            <person name="Saito T."/>
            <person name="Elias M."/>
            <person name="Schaap P."/>
            <person name="Kay R.R."/>
            <person name="Henrissat B."/>
            <person name="Eichinger L."/>
            <person name="Rivero F."/>
            <person name="Putnam N.H."/>
            <person name="West C.M."/>
            <person name="Loomis W.F."/>
            <person name="Chisholm R.L."/>
            <person name="Shaulsky G."/>
            <person name="Strassmann J.E."/>
            <person name="Queller D.C."/>
            <person name="Kuspa A."/>
            <person name="Grigoriev I.V."/>
        </authorList>
    </citation>
    <scope>NUCLEOTIDE SEQUENCE [LARGE SCALE GENOMIC DNA]</scope>
    <source>
        <strain evidence="15">QSDP1</strain>
    </source>
</reference>
<sequence length="454" mass="50694">MEEEGLSFEQFDRNVEKPNNSKELDSVILKQTLNTINSDAGIKPIPIKNEELSEKDKESLKERLFKNDDISDDEDEYIKNKKKEIENIKPHYSSEDEMIKFSIQDLKTFIEKLEQSNLELALEFQNDPDPVYYESINENIQVIEKKKRVLKDLEDILVKKEESVGHRFLFGGSSCMVAACVTNPIDVLKTRLQIHGELNKMNTGGSGSFIGSTINVIRSEGIAGLYKGLTPSLLREGSYSTIRMGGYDIIKGYFIDQNGKTNLLSKILSGGISGAIGASIANPSDLIKVRMQASSKGIKYKSIGEAFRQIITKEGWGGLYKGVWPTTQRAALLTASQIPSYDHVKHLLLDHGIIKEEGLRAHVISSIFAGLVASITTSPVDLVKTRIMNQPVDANGKGLLYSSSFDCFKKTYRAEGFFGLYKGFLPNWFRIGPHTIVTFIAYEYLRKIGGISPV</sequence>
<comment type="similarity">
    <text evidence="2 11">Belongs to the mitochondrial carrier (TC 2.A.29) family.</text>
</comment>
<dbReference type="eggNOG" id="KOG0753">
    <property type="taxonomic scope" value="Eukaryota"/>
</dbReference>
<dbReference type="SUPFAM" id="SSF103506">
    <property type="entry name" value="Mitochondrial carrier"/>
    <property type="match status" value="1"/>
</dbReference>
<feature type="repeat" description="Solcar" evidence="10">
    <location>
        <begin position="357"/>
        <end position="448"/>
    </location>
</feature>
<organism evidence="14 15">
    <name type="scientific">Dictyostelium purpureum</name>
    <name type="common">Slime mold</name>
    <dbReference type="NCBI Taxonomy" id="5786"/>
    <lineage>
        <taxon>Eukaryota</taxon>
        <taxon>Amoebozoa</taxon>
        <taxon>Evosea</taxon>
        <taxon>Eumycetozoa</taxon>
        <taxon>Dictyostelia</taxon>
        <taxon>Dictyosteliales</taxon>
        <taxon>Dictyosteliaceae</taxon>
        <taxon>Dictyostelium</taxon>
    </lineage>
</organism>